<dbReference type="Gene3D" id="3.30.565.60">
    <property type="match status" value="1"/>
</dbReference>
<evidence type="ECO:0000313" key="2">
    <source>
        <dbReference type="EMBL" id="TDW99911.1"/>
    </source>
</evidence>
<dbReference type="Pfam" id="PF18785">
    <property type="entry name" value="Inv-AAD"/>
    <property type="match status" value="1"/>
</dbReference>
<dbReference type="InterPro" id="IPR002125">
    <property type="entry name" value="CMP_dCMP_dom"/>
</dbReference>
<name>A0A4R8DPB0_9BACT</name>
<sequence>MAGVKESVGYTARDYMLMAIEEMRRSVNEARIDGKVPPKVGAVILFPDGEVTSAHRGELREGDHAEYTLIERKLSDKNLSECTLFTTLEPCVERGHPKIACCRRTTNARIKTVYIGIIDPDPTVSTKGINHLEKNGVRVVMFDRDLQKEIEKENVDFLKQALERKRKVEEEPLPTIDLPIATSNIDTLSVYALQKFIDQANLSFKVEQPEFKTFLTDLGVLAIDKKDGQQRPTGFGILLFGRNPRTKYKQAVLKCSVDYGESNIESKDFDQPLVLVPELVEEWIRKVLPITKDTSTFRRRDVPVFPMEVLREAVINAIVHRDYSIDGAKSYLQINSDKIVIKSPGSPVHSISLEQLNTFKAPSISRNPVITYVFNLMKYVEEAGFGMEALQSLQLRYGLPLPEYTFQDPFLTLTFPRSMEAVKRVSVQKGVDMLSEDELQGYEFIKLKEKVTRQDYEHHFKFDKKKAERHLSKFVSHNLIERKGAGPTTYYQVIATLIAT</sequence>
<gene>
    <name evidence="2" type="ORF">EDB95_0927</name>
</gene>
<evidence type="ECO:0000313" key="3">
    <source>
        <dbReference type="Proteomes" id="UP000294498"/>
    </source>
</evidence>
<dbReference type="InterPro" id="IPR016193">
    <property type="entry name" value="Cytidine_deaminase-like"/>
</dbReference>
<feature type="domain" description="CMP/dCMP-type deaminase" evidence="1">
    <location>
        <begin position="10"/>
        <end position="140"/>
    </location>
</feature>
<dbReference type="AlphaFoldDB" id="A0A4R8DPB0"/>
<organism evidence="2 3">
    <name type="scientific">Dinghuibacter silviterrae</name>
    <dbReference type="NCBI Taxonomy" id="1539049"/>
    <lineage>
        <taxon>Bacteria</taxon>
        <taxon>Pseudomonadati</taxon>
        <taxon>Bacteroidota</taxon>
        <taxon>Chitinophagia</taxon>
        <taxon>Chitinophagales</taxon>
        <taxon>Chitinophagaceae</taxon>
        <taxon>Dinghuibacter</taxon>
    </lineage>
</organism>
<protein>
    <submittedName>
        <fullName evidence="2">ATP-dependent DNA helicase RecG</fullName>
    </submittedName>
</protein>
<dbReference type="PROSITE" id="PS51747">
    <property type="entry name" value="CYT_DCMP_DEAMINASES_2"/>
    <property type="match status" value="1"/>
</dbReference>
<dbReference type="OrthoDB" id="613884at2"/>
<dbReference type="InterPro" id="IPR038475">
    <property type="entry name" value="RecG_C_sf"/>
</dbReference>
<proteinExistence type="predicted"/>
<dbReference type="RefSeq" id="WP_133991018.1">
    <property type="nucleotide sequence ID" value="NZ_SODV01000001.1"/>
</dbReference>
<reference evidence="2 3" key="1">
    <citation type="submission" date="2019-03" db="EMBL/GenBank/DDBJ databases">
        <title>Genomic Encyclopedia of Type Strains, Phase IV (KMG-IV): sequencing the most valuable type-strain genomes for metagenomic binning, comparative biology and taxonomic classification.</title>
        <authorList>
            <person name="Goeker M."/>
        </authorList>
    </citation>
    <scope>NUCLEOTIDE SEQUENCE [LARGE SCALE GENOMIC DNA]</scope>
    <source>
        <strain evidence="2 3">DSM 100059</strain>
    </source>
</reference>
<dbReference type="SUPFAM" id="SSF53927">
    <property type="entry name" value="Cytidine deaminase-like"/>
    <property type="match status" value="1"/>
</dbReference>
<comment type="caution">
    <text evidence="2">The sequence shown here is derived from an EMBL/GenBank/DDBJ whole genome shotgun (WGS) entry which is preliminary data.</text>
</comment>
<accession>A0A4R8DPB0</accession>
<dbReference type="EMBL" id="SODV01000001">
    <property type="protein sequence ID" value="TDW99911.1"/>
    <property type="molecule type" value="Genomic_DNA"/>
</dbReference>
<dbReference type="PANTHER" id="PTHR30595:SF6">
    <property type="entry name" value="SCHLAFEN ALBA-2 DOMAIN-CONTAINING PROTEIN"/>
    <property type="match status" value="1"/>
</dbReference>
<keyword evidence="3" id="KW-1185">Reference proteome</keyword>
<keyword evidence="2" id="KW-0547">Nucleotide-binding</keyword>
<keyword evidence="2" id="KW-0347">Helicase</keyword>
<keyword evidence="2" id="KW-0067">ATP-binding</keyword>
<dbReference type="Pfam" id="PF13749">
    <property type="entry name" value="HATPase_c_4"/>
    <property type="match status" value="1"/>
</dbReference>
<evidence type="ECO:0000259" key="1">
    <source>
        <dbReference type="PROSITE" id="PS51747"/>
    </source>
</evidence>
<dbReference type="GO" id="GO:0004386">
    <property type="term" value="F:helicase activity"/>
    <property type="evidence" value="ECO:0007669"/>
    <property type="project" value="UniProtKB-KW"/>
</dbReference>
<dbReference type="Gene3D" id="3.40.140.10">
    <property type="entry name" value="Cytidine Deaminase, domain 2"/>
    <property type="match status" value="1"/>
</dbReference>
<keyword evidence="2" id="KW-0378">Hydrolase</keyword>
<dbReference type="Proteomes" id="UP000294498">
    <property type="component" value="Unassembled WGS sequence"/>
</dbReference>
<dbReference type="PANTHER" id="PTHR30595">
    <property type="entry name" value="GLPR-RELATED TRANSCRIPTIONAL REPRESSOR"/>
    <property type="match status" value="1"/>
</dbReference>